<proteinExistence type="predicted"/>
<evidence type="ECO:0000313" key="2">
    <source>
        <dbReference type="Proteomes" id="UP000187455"/>
    </source>
</evidence>
<accession>A0A1R0H6Y8</accession>
<dbReference type="Proteomes" id="UP000187455">
    <property type="component" value="Unassembled WGS sequence"/>
</dbReference>
<keyword evidence="2" id="KW-1185">Reference proteome</keyword>
<dbReference type="EMBL" id="LSSL01000311">
    <property type="protein sequence ID" value="OLY84907.1"/>
    <property type="molecule type" value="Genomic_DNA"/>
</dbReference>
<protein>
    <submittedName>
        <fullName evidence="1">Uncharacterized protein</fullName>
    </submittedName>
</protein>
<comment type="caution">
    <text evidence="1">The sequence shown here is derived from an EMBL/GenBank/DDBJ whole genome shotgun (WGS) entry which is preliminary data.</text>
</comment>
<gene>
    <name evidence="1" type="ORF">AYI68_g920</name>
</gene>
<reference evidence="1 2" key="1">
    <citation type="journal article" date="2016" name="Mol. Biol. Evol.">
        <title>Genome-Wide Survey of Gut Fungi (Harpellales) Reveals the First Horizontally Transferred Ubiquitin Gene from a Mosquito Host.</title>
        <authorList>
            <person name="Wang Y."/>
            <person name="White M.M."/>
            <person name="Kvist S."/>
            <person name="Moncalvo J.M."/>
        </authorList>
    </citation>
    <scope>NUCLEOTIDE SEQUENCE [LARGE SCALE GENOMIC DNA]</scope>
    <source>
        <strain evidence="1 2">ALG-7-W6</strain>
    </source>
</reference>
<dbReference type="AlphaFoldDB" id="A0A1R0H6Y8"/>
<evidence type="ECO:0000313" key="1">
    <source>
        <dbReference type="EMBL" id="OLY84907.1"/>
    </source>
</evidence>
<sequence>MRPKFEPIITHSNLSSDKLVKASTDINFEFFGELIKPKDFLVYGIKKTSILLSMPNSDVGCKEALSISKDGL</sequence>
<name>A0A1R0H6Y8_9FUNG</name>
<organism evidence="1 2">
    <name type="scientific">Smittium mucronatum</name>
    <dbReference type="NCBI Taxonomy" id="133383"/>
    <lineage>
        <taxon>Eukaryota</taxon>
        <taxon>Fungi</taxon>
        <taxon>Fungi incertae sedis</taxon>
        <taxon>Zoopagomycota</taxon>
        <taxon>Kickxellomycotina</taxon>
        <taxon>Harpellomycetes</taxon>
        <taxon>Harpellales</taxon>
        <taxon>Legeriomycetaceae</taxon>
        <taxon>Smittium</taxon>
    </lineage>
</organism>